<dbReference type="EMBL" id="JAGYVZ010000029">
    <property type="protein sequence ID" value="MBS7233606.1"/>
    <property type="molecule type" value="Genomic_DNA"/>
</dbReference>
<feature type="signal peptide" evidence="1">
    <location>
        <begin position="1"/>
        <end position="18"/>
    </location>
</feature>
<keyword evidence="1" id="KW-0732">Signal</keyword>
<name>A0ABS5PH89_9FLAO</name>
<proteinExistence type="predicted"/>
<accession>A0ABS5PH89</accession>
<feature type="chain" id="PRO_5046153098" evidence="1">
    <location>
        <begin position="19"/>
        <end position="241"/>
    </location>
</feature>
<protein>
    <submittedName>
        <fullName evidence="2">Uncharacterized protein</fullName>
    </submittedName>
</protein>
<gene>
    <name evidence="2" type="ORF">KHA90_21565</name>
</gene>
<evidence type="ECO:0000256" key="1">
    <source>
        <dbReference type="SAM" id="SignalP"/>
    </source>
</evidence>
<dbReference type="RefSeq" id="WP_213306444.1">
    <property type="nucleotide sequence ID" value="NZ_JAGYVZ010000029.1"/>
</dbReference>
<dbReference type="Proteomes" id="UP000722625">
    <property type="component" value="Unassembled WGS sequence"/>
</dbReference>
<keyword evidence="3" id="KW-1185">Reference proteome</keyword>
<organism evidence="2 3">
    <name type="scientific">Flavobacterium psychroterrae</name>
    <dbReference type="NCBI Taxonomy" id="2133767"/>
    <lineage>
        <taxon>Bacteria</taxon>
        <taxon>Pseudomonadati</taxon>
        <taxon>Bacteroidota</taxon>
        <taxon>Flavobacteriia</taxon>
        <taxon>Flavobacteriales</taxon>
        <taxon>Flavobacteriaceae</taxon>
        <taxon>Flavobacterium</taxon>
    </lineage>
</organism>
<sequence>MKKAIILCMFIIGMMASAQNQITTKPLQLNTVKKGLTNDSILVWGEDKVVKFMPKSSFGSKSSANITAGYNVTVNGSGDVNNPYVINASYPTNGASYSDNPFTAYCFIYPDRGFQYYKQQSPDNEGRSIQTTYADSSIKYSLQAPESNSVNIGFELKFPKPISSYYTRTLPISVNGNFADINGNIALSQNAATSTLQSVINAGNFITNSQGDNLKILQDDGGGSINRKANRYDYKWCRFED</sequence>
<evidence type="ECO:0000313" key="3">
    <source>
        <dbReference type="Proteomes" id="UP000722625"/>
    </source>
</evidence>
<comment type="caution">
    <text evidence="2">The sequence shown here is derived from an EMBL/GenBank/DDBJ whole genome shotgun (WGS) entry which is preliminary data.</text>
</comment>
<evidence type="ECO:0000313" key="2">
    <source>
        <dbReference type="EMBL" id="MBS7233606.1"/>
    </source>
</evidence>
<reference evidence="2 3" key="1">
    <citation type="journal article" date="2018" name="Int. J. Syst. Evol. Microbiol.">
        <title>Flavobacterium chryseum sp. nov. and Flavobacterium psychroterrae sp. nov., novel environmental bacteria isolated from Antarctica.</title>
        <authorList>
            <person name="Kralova S."/>
            <person name="Svec P."/>
            <person name="Busse H.J."/>
            <person name="Stankova E."/>
            <person name="Vaczi P."/>
            <person name="Sedlacek I."/>
        </authorList>
    </citation>
    <scope>NUCLEOTIDE SEQUENCE [LARGE SCALE GENOMIC DNA]</scope>
    <source>
        <strain evidence="2 3">CCM 8827</strain>
    </source>
</reference>